<dbReference type="NCBIfam" id="TIGR00835">
    <property type="entry name" value="agcS"/>
    <property type="match status" value="1"/>
</dbReference>
<accession>A0ABS6BN82</accession>
<comment type="similarity">
    <text evidence="2 8">Belongs to the alanine or glycine:cation symporter (AGCS) (TC 2.A.25) family.</text>
</comment>
<keyword evidence="3 8" id="KW-0813">Transport</keyword>
<name>A0ABS6BN82_9CLOT</name>
<evidence type="ECO:0000313" key="9">
    <source>
        <dbReference type="EMBL" id="MBU3158386.1"/>
    </source>
</evidence>
<keyword evidence="6 8" id="KW-1133">Transmembrane helix</keyword>
<keyword evidence="8" id="KW-0769">Symport</keyword>
<dbReference type="Proteomes" id="UP000776252">
    <property type="component" value="Unassembled WGS sequence"/>
</dbReference>
<feature type="transmembrane region" description="Helical" evidence="8">
    <location>
        <begin position="293"/>
        <end position="311"/>
    </location>
</feature>
<evidence type="ECO:0000256" key="5">
    <source>
        <dbReference type="ARBA" id="ARBA00022692"/>
    </source>
</evidence>
<feature type="transmembrane region" description="Helical" evidence="8">
    <location>
        <begin position="171"/>
        <end position="192"/>
    </location>
</feature>
<feature type="transmembrane region" description="Helical" evidence="8">
    <location>
        <begin position="355"/>
        <end position="375"/>
    </location>
</feature>
<dbReference type="PANTHER" id="PTHR30330:SF7">
    <property type="entry name" value="SODIUM_PROTON-DEPENDENT ALANINE CARRIER PROTEIN YRBD-RELATED"/>
    <property type="match status" value="1"/>
</dbReference>
<dbReference type="Pfam" id="PF01235">
    <property type="entry name" value="Na_Ala_symp"/>
    <property type="match status" value="1"/>
</dbReference>
<dbReference type="InterPro" id="IPR001463">
    <property type="entry name" value="Na/Ala_symport"/>
</dbReference>
<evidence type="ECO:0000256" key="1">
    <source>
        <dbReference type="ARBA" id="ARBA00004651"/>
    </source>
</evidence>
<evidence type="ECO:0000256" key="2">
    <source>
        <dbReference type="ARBA" id="ARBA00009261"/>
    </source>
</evidence>
<feature type="transmembrane region" description="Helical" evidence="8">
    <location>
        <begin position="204"/>
        <end position="225"/>
    </location>
</feature>
<keyword evidence="10" id="KW-1185">Reference proteome</keyword>
<feature type="transmembrane region" description="Helical" evidence="8">
    <location>
        <begin position="421"/>
        <end position="445"/>
    </location>
</feature>
<keyword evidence="5 8" id="KW-0812">Transmembrane</keyword>
<proteinExistence type="inferred from homology"/>
<comment type="caution">
    <text evidence="9">The sequence shown here is derived from an EMBL/GenBank/DDBJ whole genome shotgun (WGS) entry which is preliminary data.</text>
</comment>
<evidence type="ECO:0000256" key="7">
    <source>
        <dbReference type="ARBA" id="ARBA00023136"/>
    </source>
</evidence>
<sequence length="495" mass="53292">MESIINTVSDLIWSNALIYLCLGTGIYFSFRTRFLQIRHLKHMVKYLFSGGDSSHGVSSFQAFAMSVAGRVGTGNIAGVATAIAMGGPGAIFWMWAISFLGAGSSFIECTLGQVYKEDVDGEYRGGPAYYIEKAMGKKWYAIIFAAVTVIGLGFFAPGVQSNSIAASVKNAFGVQTNITGIVIAVLLAVIVFGGTKRLGKVAEIVVPFMALAYILVALLVLAVNITALPHMFTLIIKSAFGAEQAFAGILGYSIQWGVKRGIYSNEAGQGTGPQSSAAAEVSHPAIQGLVQAFAVYFDTLFVCSATAFMILSTGSYNVINPAGGFIIANIPKVAIGPGYTQLAIGTVIGKFGGPFVAIALFFFAITTLMAYYYIAETNLTYLVKDSKYSKVFINVLRVGILASTFYGSIKTAEIAWALGDIAVGSMAWLNVIAILILGNIGIKVLKDYENQLKMGRNEKTFIFDPKKLGIKNAEAWYRINERKTKRDRKEEEKIS</sequence>
<organism evidence="9 10">
    <name type="scientific">Clostridium frigoris</name>
    <dbReference type="NCBI Taxonomy" id="205327"/>
    <lineage>
        <taxon>Bacteria</taxon>
        <taxon>Bacillati</taxon>
        <taxon>Bacillota</taxon>
        <taxon>Clostridia</taxon>
        <taxon>Eubacteriales</taxon>
        <taxon>Clostridiaceae</taxon>
        <taxon>Clostridium</taxon>
    </lineage>
</organism>
<evidence type="ECO:0000256" key="3">
    <source>
        <dbReference type="ARBA" id="ARBA00022448"/>
    </source>
</evidence>
<evidence type="ECO:0000256" key="6">
    <source>
        <dbReference type="ARBA" id="ARBA00022989"/>
    </source>
</evidence>
<keyword evidence="7 8" id="KW-0472">Membrane</keyword>
<dbReference type="PANTHER" id="PTHR30330">
    <property type="entry name" value="AGSS FAMILY TRANSPORTER, SODIUM-ALANINE"/>
    <property type="match status" value="1"/>
</dbReference>
<protein>
    <submittedName>
        <fullName evidence="9">Alanine:cation symporter family protein</fullName>
    </submittedName>
</protein>
<evidence type="ECO:0000256" key="4">
    <source>
        <dbReference type="ARBA" id="ARBA00022475"/>
    </source>
</evidence>
<comment type="subcellular location">
    <subcellularLocation>
        <location evidence="1 8">Cell membrane</location>
        <topology evidence="1 8">Multi-pass membrane protein</topology>
    </subcellularLocation>
</comment>
<feature type="transmembrane region" description="Helical" evidence="8">
    <location>
        <begin position="231"/>
        <end position="254"/>
    </location>
</feature>
<gene>
    <name evidence="9" type="ORF">KPL37_01200</name>
</gene>
<reference evidence="9 10" key="1">
    <citation type="submission" date="2021-06" db="EMBL/GenBank/DDBJ databases">
        <title>Clostridia strains as spoilage organisms.</title>
        <authorList>
            <person name="Wambui J."/>
            <person name="Stephan R."/>
            <person name="Stevens M.J.A."/>
        </authorList>
    </citation>
    <scope>NUCLEOTIDE SEQUENCE [LARGE SCALE GENOMIC DNA]</scope>
    <source>
        <strain evidence="9 10">DSM 14204</strain>
    </source>
</reference>
<dbReference type="EMBL" id="JAHLDV010000002">
    <property type="protein sequence ID" value="MBU3158386.1"/>
    <property type="molecule type" value="Genomic_DNA"/>
</dbReference>
<feature type="transmembrane region" description="Helical" evidence="8">
    <location>
        <begin position="391"/>
        <end position="409"/>
    </location>
</feature>
<evidence type="ECO:0000256" key="8">
    <source>
        <dbReference type="RuleBase" id="RU363064"/>
    </source>
</evidence>
<feature type="transmembrane region" description="Helical" evidence="8">
    <location>
        <begin position="12"/>
        <end position="30"/>
    </location>
</feature>
<feature type="transmembrane region" description="Helical" evidence="8">
    <location>
        <begin position="139"/>
        <end position="159"/>
    </location>
</feature>
<dbReference type="RefSeq" id="WP_216145402.1">
    <property type="nucleotide sequence ID" value="NZ_JAHLDV010000002.1"/>
</dbReference>
<keyword evidence="4 8" id="KW-1003">Cell membrane</keyword>
<evidence type="ECO:0000313" key="10">
    <source>
        <dbReference type="Proteomes" id="UP000776252"/>
    </source>
</evidence>